<dbReference type="PANTHER" id="PTHR42801:SF4">
    <property type="entry name" value="AHPC_TSA FAMILY PROTEIN"/>
    <property type="match status" value="1"/>
</dbReference>
<comment type="function">
    <text evidence="1">Thiol-specific peroxidase that catalyzes the reduction of hydrogen peroxide and organic hydroperoxides to water and alcohols, respectively. Plays a role in cell protection against oxidative stress by detoxifying peroxides and as sensor of hydrogen peroxide-mediated signaling events.</text>
</comment>
<comment type="subcellular location">
    <subcellularLocation>
        <location evidence="15">Thylakoid</location>
    </subcellularLocation>
</comment>
<name>A0A5N1JAN1_9BACT</name>
<evidence type="ECO:0000256" key="7">
    <source>
        <dbReference type="ARBA" id="ARBA00023002"/>
    </source>
</evidence>
<protein>
    <recommendedName>
        <fullName evidence="3">thioredoxin-dependent peroxiredoxin</fullName>
        <ecNumber evidence="3">1.11.1.24</ecNumber>
    </recommendedName>
    <alternativeName>
        <fullName evidence="11">Thioredoxin peroxidase</fullName>
    </alternativeName>
    <alternativeName>
        <fullName evidence="13">Thioredoxin-dependent peroxiredoxin Bcp</fullName>
    </alternativeName>
</protein>
<evidence type="ECO:0000256" key="10">
    <source>
        <dbReference type="ARBA" id="ARBA00023284"/>
    </source>
</evidence>
<evidence type="ECO:0000256" key="12">
    <source>
        <dbReference type="ARBA" id="ARBA00038489"/>
    </source>
</evidence>
<dbReference type="PANTHER" id="PTHR42801">
    <property type="entry name" value="THIOREDOXIN-DEPENDENT PEROXIDE REDUCTASE"/>
    <property type="match status" value="1"/>
</dbReference>
<dbReference type="InterPro" id="IPR013766">
    <property type="entry name" value="Thioredoxin_domain"/>
</dbReference>
<dbReference type="CDD" id="cd03017">
    <property type="entry name" value="PRX_BCP"/>
    <property type="match status" value="1"/>
</dbReference>
<evidence type="ECO:0000256" key="4">
    <source>
        <dbReference type="ARBA" id="ARBA00022559"/>
    </source>
</evidence>
<feature type="active site" description="Cysteine sulfenic acid (-SOH) intermediate; for peroxidase activity" evidence="16">
    <location>
        <position position="45"/>
    </location>
</feature>
<keyword evidence="7" id="KW-0560">Oxidoreductase</keyword>
<organism evidence="18 19">
    <name type="scientific">Adhaeribacter soli</name>
    <dbReference type="NCBI Taxonomy" id="2607655"/>
    <lineage>
        <taxon>Bacteria</taxon>
        <taxon>Pseudomonadati</taxon>
        <taxon>Bacteroidota</taxon>
        <taxon>Cytophagia</taxon>
        <taxon>Cytophagales</taxon>
        <taxon>Hymenobacteraceae</taxon>
        <taxon>Adhaeribacter</taxon>
    </lineage>
</organism>
<keyword evidence="19" id="KW-1185">Reference proteome</keyword>
<dbReference type="FunFam" id="3.40.30.10:FF:000122">
    <property type="entry name" value="Peroxiredoxin Q chloroplastic"/>
    <property type="match status" value="1"/>
</dbReference>
<evidence type="ECO:0000256" key="8">
    <source>
        <dbReference type="ARBA" id="ARBA00023078"/>
    </source>
</evidence>
<dbReference type="InterPro" id="IPR024706">
    <property type="entry name" value="Peroxiredoxin_AhpC-typ"/>
</dbReference>
<dbReference type="EC" id="1.11.1.24" evidence="3"/>
<keyword evidence="6" id="KW-0809">Transit peptide</keyword>
<dbReference type="GO" id="GO:0009579">
    <property type="term" value="C:thylakoid"/>
    <property type="evidence" value="ECO:0007669"/>
    <property type="project" value="UniProtKB-SubCell"/>
</dbReference>
<evidence type="ECO:0000256" key="14">
    <source>
        <dbReference type="ARBA" id="ARBA00049091"/>
    </source>
</evidence>
<proteinExistence type="inferred from homology"/>
<evidence type="ECO:0000256" key="9">
    <source>
        <dbReference type="ARBA" id="ARBA00023157"/>
    </source>
</evidence>
<dbReference type="GO" id="GO:0005737">
    <property type="term" value="C:cytoplasm"/>
    <property type="evidence" value="ECO:0007669"/>
    <property type="project" value="TreeGrafter"/>
</dbReference>
<evidence type="ECO:0000256" key="2">
    <source>
        <dbReference type="ARBA" id="ARBA00011245"/>
    </source>
</evidence>
<dbReference type="InterPro" id="IPR036249">
    <property type="entry name" value="Thioredoxin-like_sf"/>
</dbReference>
<dbReference type="AlphaFoldDB" id="A0A5N1JAN1"/>
<sequence length="153" mass="16995">MLNKGEKAPDFNLLDANGDVFHLYDKLKEASVVLYFYPKNDTRGCTAEACSFRDQYEVFKEAGAEVVGVSSDDIQSHQKFSQKHGLPFILLSDNGGKIRKMYDVPRTLGLIPGRVTYVIDQNGIIQYAFNSLIKPLEHVAGALDVLKSLPKTA</sequence>
<evidence type="ECO:0000259" key="17">
    <source>
        <dbReference type="PROSITE" id="PS51352"/>
    </source>
</evidence>
<dbReference type="PROSITE" id="PS51352">
    <property type="entry name" value="THIOREDOXIN_2"/>
    <property type="match status" value="1"/>
</dbReference>
<dbReference type="GO" id="GO:0008379">
    <property type="term" value="F:thioredoxin peroxidase activity"/>
    <property type="evidence" value="ECO:0007669"/>
    <property type="project" value="TreeGrafter"/>
</dbReference>
<dbReference type="PIRSF" id="PIRSF000239">
    <property type="entry name" value="AHPC"/>
    <property type="match status" value="1"/>
</dbReference>
<comment type="subunit">
    <text evidence="2">Monomer.</text>
</comment>
<gene>
    <name evidence="18" type="ORF">F0P94_02220</name>
</gene>
<dbReference type="Gene3D" id="3.40.30.10">
    <property type="entry name" value="Glutaredoxin"/>
    <property type="match status" value="1"/>
</dbReference>
<comment type="catalytic activity">
    <reaction evidence="14">
        <text>a hydroperoxide + [thioredoxin]-dithiol = an alcohol + [thioredoxin]-disulfide + H2O</text>
        <dbReference type="Rhea" id="RHEA:62620"/>
        <dbReference type="Rhea" id="RHEA-COMP:10698"/>
        <dbReference type="Rhea" id="RHEA-COMP:10700"/>
        <dbReference type="ChEBI" id="CHEBI:15377"/>
        <dbReference type="ChEBI" id="CHEBI:29950"/>
        <dbReference type="ChEBI" id="CHEBI:30879"/>
        <dbReference type="ChEBI" id="CHEBI:35924"/>
        <dbReference type="ChEBI" id="CHEBI:50058"/>
        <dbReference type="EC" id="1.11.1.24"/>
    </reaction>
</comment>
<evidence type="ECO:0000256" key="13">
    <source>
        <dbReference type="ARBA" id="ARBA00042639"/>
    </source>
</evidence>
<evidence type="ECO:0000256" key="15">
    <source>
        <dbReference type="ARBA" id="ARBA00060385"/>
    </source>
</evidence>
<evidence type="ECO:0000256" key="6">
    <source>
        <dbReference type="ARBA" id="ARBA00022946"/>
    </source>
</evidence>
<keyword evidence="9" id="KW-1015">Disulfide bond</keyword>
<evidence type="ECO:0000313" key="19">
    <source>
        <dbReference type="Proteomes" id="UP000326570"/>
    </source>
</evidence>
<feature type="domain" description="Thioredoxin" evidence="17">
    <location>
        <begin position="2"/>
        <end position="151"/>
    </location>
</feature>
<keyword evidence="5" id="KW-0049">Antioxidant</keyword>
<dbReference type="Pfam" id="PF00578">
    <property type="entry name" value="AhpC-TSA"/>
    <property type="match status" value="1"/>
</dbReference>
<evidence type="ECO:0000256" key="11">
    <source>
        <dbReference type="ARBA" id="ARBA00032824"/>
    </source>
</evidence>
<dbReference type="SUPFAM" id="SSF52833">
    <property type="entry name" value="Thioredoxin-like"/>
    <property type="match status" value="1"/>
</dbReference>
<dbReference type="Proteomes" id="UP000326570">
    <property type="component" value="Unassembled WGS sequence"/>
</dbReference>
<evidence type="ECO:0000256" key="5">
    <source>
        <dbReference type="ARBA" id="ARBA00022862"/>
    </source>
</evidence>
<dbReference type="RefSeq" id="WP_150902062.1">
    <property type="nucleotide sequence ID" value="NZ_VTWT01000001.1"/>
</dbReference>
<dbReference type="InterPro" id="IPR000866">
    <property type="entry name" value="AhpC/TSA"/>
</dbReference>
<keyword evidence="4" id="KW-0575">Peroxidase</keyword>
<comment type="similarity">
    <text evidence="12">Belongs to the peroxiredoxin family. BCP/PrxQ subfamily.</text>
</comment>
<evidence type="ECO:0000256" key="1">
    <source>
        <dbReference type="ARBA" id="ARBA00003330"/>
    </source>
</evidence>
<dbReference type="GO" id="GO:0045454">
    <property type="term" value="P:cell redox homeostasis"/>
    <property type="evidence" value="ECO:0007669"/>
    <property type="project" value="TreeGrafter"/>
</dbReference>
<dbReference type="EMBL" id="VTWT01000001">
    <property type="protein sequence ID" value="KAA9345919.1"/>
    <property type="molecule type" value="Genomic_DNA"/>
</dbReference>
<comment type="caution">
    <text evidence="18">The sequence shown here is derived from an EMBL/GenBank/DDBJ whole genome shotgun (WGS) entry which is preliminary data.</text>
</comment>
<keyword evidence="10" id="KW-0676">Redox-active center</keyword>
<keyword evidence="8" id="KW-0793">Thylakoid</keyword>
<dbReference type="GO" id="GO:0034599">
    <property type="term" value="P:cellular response to oxidative stress"/>
    <property type="evidence" value="ECO:0007669"/>
    <property type="project" value="TreeGrafter"/>
</dbReference>
<evidence type="ECO:0000256" key="16">
    <source>
        <dbReference type="PIRSR" id="PIRSR000239-1"/>
    </source>
</evidence>
<accession>A0A5N1JAN1</accession>
<dbReference type="InterPro" id="IPR050924">
    <property type="entry name" value="Peroxiredoxin_BCP/PrxQ"/>
</dbReference>
<evidence type="ECO:0000256" key="3">
    <source>
        <dbReference type="ARBA" id="ARBA00013017"/>
    </source>
</evidence>
<evidence type="ECO:0000313" key="18">
    <source>
        <dbReference type="EMBL" id="KAA9345919.1"/>
    </source>
</evidence>
<reference evidence="18 19" key="1">
    <citation type="submission" date="2019-09" db="EMBL/GenBank/DDBJ databases">
        <title>Genome sequence of Adhaeribacter sp. M2.</title>
        <authorList>
            <person name="Srinivasan S."/>
        </authorList>
    </citation>
    <scope>NUCLEOTIDE SEQUENCE [LARGE SCALE GENOMIC DNA]</scope>
    <source>
        <strain evidence="18 19">M2</strain>
    </source>
</reference>